<dbReference type="Pfam" id="PF03358">
    <property type="entry name" value="FMN_red"/>
    <property type="match status" value="1"/>
</dbReference>
<dbReference type="InterPro" id="IPR029039">
    <property type="entry name" value="Flavoprotein-like_sf"/>
</dbReference>
<evidence type="ECO:0000313" key="8">
    <source>
        <dbReference type="Proteomes" id="UP000251717"/>
    </source>
</evidence>
<dbReference type="Gene3D" id="3.40.50.360">
    <property type="match status" value="1"/>
</dbReference>
<proteinExistence type="inferred from homology"/>
<accession>A0A315XQW8</accession>
<dbReference type="InterPro" id="IPR051796">
    <property type="entry name" value="ISF_SsuE-like"/>
</dbReference>
<name>A0A315XQW8_9EURY</name>
<evidence type="ECO:0000313" key="7">
    <source>
        <dbReference type="EMBL" id="PWB88298.1"/>
    </source>
</evidence>
<comment type="cofactor">
    <cofactor evidence="2">
        <name>[4Fe-4S] cluster</name>
        <dbReference type="ChEBI" id="CHEBI:49883"/>
    </cofactor>
</comment>
<dbReference type="PANTHER" id="PTHR43278">
    <property type="entry name" value="NAD(P)H-DEPENDENT FMN-CONTAINING OXIDOREDUCTASE YWQN-RELATED"/>
    <property type="match status" value="1"/>
</dbReference>
<keyword evidence="8" id="KW-1185">Reference proteome</keyword>
<dbReference type="EMBL" id="MZGS01000006">
    <property type="protein sequence ID" value="PWB88298.1"/>
    <property type="molecule type" value="Genomic_DNA"/>
</dbReference>
<dbReference type="AlphaFoldDB" id="A0A315XQW8"/>
<evidence type="ECO:0000256" key="5">
    <source>
        <dbReference type="ARBA" id="ARBA00038292"/>
    </source>
</evidence>
<evidence type="ECO:0000256" key="3">
    <source>
        <dbReference type="ARBA" id="ARBA00022630"/>
    </source>
</evidence>
<protein>
    <submittedName>
        <fullName evidence="7">Putative NAD(P)H-dependent FMN-containing oxidoreductase YwqN</fullName>
        <ecNumber evidence="7">1.-.-.-</ecNumber>
    </submittedName>
</protein>
<comment type="caution">
    <text evidence="7">The sequence shown here is derived from an EMBL/GenBank/DDBJ whole genome shotgun (WGS) entry which is preliminary data.</text>
</comment>
<comment type="similarity">
    <text evidence="5">Belongs to the SsuE family. Isf subfamily.</text>
</comment>
<dbReference type="OrthoDB" id="9059at2157"/>
<keyword evidence="7" id="KW-0560">Oxidoreductase</keyword>
<dbReference type="Proteomes" id="UP000251717">
    <property type="component" value="Unassembled WGS sequence"/>
</dbReference>
<dbReference type="InterPro" id="IPR005025">
    <property type="entry name" value="FMN_Rdtase-like_dom"/>
</dbReference>
<comment type="cofactor">
    <cofactor evidence="1">
        <name>FMN</name>
        <dbReference type="ChEBI" id="CHEBI:58210"/>
    </cofactor>
</comment>
<evidence type="ECO:0000256" key="1">
    <source>
        <dbReference type="ARBA" id="ARBA00001917"/>
    </source>
</evidence>
<dbReference type="EC" id="1.-.-.-" evidence="7"/>
<dbReference type="PANTHER" id="PTHR43278:SF4">
    <property type="entry name" value="NAD(P)H-DEPENDENT FMN-CONTAINING OXIDOREDUCTASE YWQN-RELATED"/>
    <property type="match status" value="1"/>
</dbReference>
<evidence type="ECO:0000256" key="2">
    <source>
        <dbReference type="ARBA" id="ARBA00001966"/>
    </source>
</evidence>
<keyword evidence="3" id="KW-0285">Flavoprotein</keyword>
<evidence type="ECO:0000256" key="4">
    <source>
        <dbReference type="ARBA" id="ARBA00022643"/>
    </source>
</evidence>
<sequence>MSKKVIVISSSPRIGGNSDTLCDEFVRGALDGDNAVVKYNLEEIRFHACKACMKCKTPEMKCFQEDGLAEVLDKMMEADVIVYATPIYYYSMCGTLKRFFDRCYPIFNHLEDKEYYIITSAGSSNGNALIGIRDFISFSKNPTEKAVFTVIGDAKSQPELLKEVYEAGFDC</sequence>
<dbReference type="RefSeq" id="WP_116591028.1">
    <property type="nucleotide sequence ID" value="NZ_MZGS01000006.1"/>
</dbReference>
<feature type="domain" description="NADPH-dependent FMN reductase-like" evidence="6">
    <location>
        <begin position="4"/>
        <end position="127"/>
    </location>
</feature>
<dbReference type="GO" id="GO:0016491">
    <property type="term" value="F:oxidoreductase activity"/>
    <property type="evidence" value="ECO:0007669"/>
    <property type="project" value="UniProtKB-KW"/>
</dbReference>
<keyword evidence="4" id="KW-0288">FMN</keyword>
<organism evidence="7 8">
    <name type="scientific">Methanobrevibacter thaueri</name>
    <dbReference type="NCBI Taxonomy" id="190975"/>
    <lineage>
        <taxon>Archaea</taxon>
        <taxon>Methanobacteriati</taxon>
        <taxon>Methanobacteriota</taxon>
        <taxon>Methanomada group</taxon>
        <taxon>Methanobacteria</taxon>
        <taxon>Methanobacteriales</taxon>
        <taxon>Methanobacteriaceae</taxon>
        <taxon>Methanobrevibacter</taxon>
    </lineage>
</organism>
<reference evidence="7 8" key="1">
    <citation type="submission" date="2017-03" db="EMBL/GenBank/DDBJ databases">
        <title>Genome sequence of Methanobrevibacter thaueri.</title>
        <authorList>
            <person name="Poehlein A."/>
            <person name="Seedorf H."/>
            <person name="Daniel R."/>
        </authorList>
    </citation>
    <scope>NUCLEOTIDE SEQUENCE [LARGE SCALE GENOMIC DNA]</scope>
    <source>
        <strain evidence="7 8">DSM 11995</strain>
    </source>
</reference>
<gene>
    <name evidence="7" type="primary">ywqN_1</name>
    <name evidence="7" type="ORF">MBBTH_00290</name>
</gene>
<dbReference type="SUPFAM" id="SSF52218">
    <property type="entry name" value="Flavoproteins"/>
    <property type="match status" value="1"/>
</dbReference>
<evidence type="ECO:0000259" key="6">
    <source>
        <dbReference type="Pfam" id="PF03358"/>
    </source>
</evidence>